<name>A0A9P4HBC3_9PLEO</name>
<evidence type="ECO:0000313" key="3">
    <source>
        <dbReference type="Proteomes" id="UP000799777"/>
    </source>
</evidence>
<reference evidence="2" key="1">
    <citation type="journal article" date="2020" name="Stud. Mycol.">
        <title>101 Dothideomycetes genomes: a test case for predicting lifestyles and emergence of pathogens.</title>
        <authorList>
            <person name="Haridas S."/>
            <person name="Albert R."/>
            <person name="Binder M."/>
            <person name="Bloem J."/>
            <person name="Labutti K."/>
            <person name="Salamov A."/>
            <person name="Andreopoulos B."/>
            <person name="Baker S."/>
            <person name="Barry K."/>
            <person name="Bills G."/>
            <person name="Bluhm B."/>
            <person name="Cannon C."/>
            <person name="Castanera R."/>
            <person name="Culley D."/>
            <person name="Daum C."/>
            <person name="Ezra D."/>
            <person name="Gonzalez J."/>
            <person name="Henrissat B."/>
            <person name="Kuo A."/>
            <person name="Liang C."/>
            <person name="Lipzen A."/>
            <person name="Lutzoni F."/>
            <person name="Magnuson J."/>
            <person name="Mondo S."/>
            <person name="Nolan M."/>
            <person name="Ohm R."/>
            <person name="Pangilinan J."/>
            <person name="Park H.-J."/>
            <person name="Ramirez L."/>
            <person name="Alfaro M."/>
            <person name="Sun H."/>
            <person name="Tritt A."/>
            <person name="Yoshinaga Y."/>
            <person name="Zwiers L.-H."/>
            <person name="Turgeon B."/>
            <person name="Goodwin S."/>
            <person name="Spatafora J."/>
            <person name="Crous P."/>
            <person name="Grigoriev I."/>
        </authorList>
    </citation>
    <scope>NUCLEOTIDE SEQUENCE</scope>
    <source>
        <strain evidence="2">CBS 110217</strain>
    </source>
</reference>
<dbReference type="AlphaFoldDB" id="A0A9P4HBC3"/>
<accession>A0A9P4HBC3</accession>
<organism evidence="2 3">
    <name type="scientific">Setomelanomma holmii</name>
    <dbReference type="NCBI Taxonomy" id="210430"/>
    <lineage>
        <taxon>Eukaryota</taxon>
        <taxon>Fungi</taxon>
        <taxon>Dikarya</taxon>
        <taxon>Ascomycota</taxon>
        <taxon>Pezizomycotina</taxon>
        <taxon>Dothideomycetes</taxon>
        <taxon>Pleosporomycetidae</taxon>
        <taxon>Pleosporales</taxon>
        <taxon>Pleosporineae</taxon>
        <taxon>Phaeosphaeriaceae</taxon>
        <taxon>Setomelanomma</taxon>
    </lineage>
</organism>
<keyword evidence="1" id="KW-0732">Signal</keyword>
<dbReference type="Proteomes" id="UP000799777">
    <property type="component" value="Unassembled WGS sequence"/>
</dbReference>
<feature type="chain" id="PRO_5040152432" evidence="1">
    <location>
        <begin position="27"/>
        <end position="156"/>
    </location>
</feature>
<proteinExistence type="predicted"/>
<evidence type="ECO:0000256" key="1">
    <source>
        <dbReference type="SAM" id="SignalP"/>
    </source>
</evidence>
<comment type="caution">
    <text evidence="2">The sequence shown here is derived from an EMBL/GenBank/DDBJ whole genome shotgun (WGS) entry which is preliminary data.</text>
</comment>
<sequence length="156" mass="16155">MMLASKSSRNASFFLALLLALPTTHAQLNADGIQKLIENALLKQGNIQSSNADSDPAATEASSLDLQASCNLIEALQNTLCIDAKPAGTGTGIPPGATRVFNPGNDVSQIKMTDFSAGKAGDAGEGKMGALIRVVKGPLGWELSNDQAFLGEPDGW</sequence>
<dbReference type="EMBL" id="ML978189">
    <property type="protein sequence ID" value="KAF2030579.1"/>
    <property type="molecule type" value="Genomic_DNA"/>
</dbReference>
<feature type="signal peptide" evidence="1">
    <location>
        <begin position="1"/>
        <end position="26"/>
    </location>
</feature>
<keyword evidence="3" id="KW-1185">Reference proteome</keyword>
<evidence type="ECO:0000313" key="2">
    <source>
        <dbReference type="EMBL" id="KAF2030579.1"/>
    </source>
</evidence>
<gene>
    <name evidence="2" type="ORF">EK21DRAFT_111892</name>
</gene>
<protein>
    <submittedName>
        <fullName evidence="2">Uncharacterized protein</fullName>
    </submittedName>
</protein>